<comment type="subcellular location">
    <subcellularLocation>
        <location evidence="1">Nucleus</location>
    </subcellularLocation>
</comment>
<gene>
    <name evidence="2" type="ORF">F511_47674</name>
</gene>
<comment type="similarity">
    <text evidence="1">Belongs to the FHY3/FAR1 family.</text>
</comment>
<evidence type="ECO:0000313" key="2">
    <source>
        <dbReference type="EMBL" id="KZT75301.1"/>
    </source>
</evidence>
<evidence type="ECO:0000313" key="3">
    <source>
        <dbReference type="Proteomes" id="UP000250235"/>
    </source>
</evidence>
<dbReference type="EMBL" id="KV290838">
    <property type="protein sequence ID" value="KZT75301.1"/>
    <property type="molecule type" value="Genomic_DNA"/>
</dbReference>
<reference evidence="2 3" key="1">
    <citation type="journal article" date="2015" name="Proc. Natl. Acad. Sci. U.S.A.">
        <title>The resurrection genome of Boea hygrometrica: A blueprint for survival of dehydration.</title>
        <authorList>
            <person name="Xiao L."/>
            <person name="Yang G."/>
            <person name="Zhang L."/>
            <person name="Yang X."/>
            <person name="Zhao S."/>
            <person name="Ji Z."/>
            <person name="Zhou Q."/>
            <person name="Hu M."/>
            <person name="Wang Y."/>
            <person name="Chen M."/>
            <person name="Xu Y."/>
            <person name="Jin H."/>
            <person name="Xiao X."/>
            <person name="Hu G."/>
            <person name="Bao F."/>
            <person name="Hu Y."/>
            <person name="Wan P."/>
            <person name="Li L."/>
            <person name="Deng X."/>
            <person name="Kuang T."/>
            <person name="Xiang C."/>
            <person name="Zhu J.K."/>
            <person name="Oliver M.J."/>
            <person name="He Y."/>
        </authorList>
    </citation>
    <scope>NUCLEOTIDE SEQUENCE [LARGE SCALE GENOMIC DNA]</scope>
    <source>
        <strain evidence="3">cv. XS01</strain>
    </source>
</reference>
<organism evidence="2 3">
    <name type="scientific">Dorcoceras hygrometricum</name>
    <dbReference type="NCBI Taxonomy" id="472368"/>
    <lineage>
        <taxon>Eukaryota</taxon>
        <taxon>Viridiplantae</taxon>
        <taxon>Streptophyta</taxon>
        <taxon>Embryophyta</taxon>
        <taxon>Tracheophyta</taxon>
        <taxon>Spermatophyta</taxon>
        <taxon>Magnoliopsida</taxon>
        <taxon>eudicotyledons</taxon>
        <taxon>Gunneridae</taxon>
        <taxon>Pentapetalae</taxon>
        <taxon>asterids</taxon>
        <taxon>lamiids</taxon>
        <taxon>Lamiales</taxon>
        <taxon>Gesneriaceae</taxon>
        <taxon>Didymocarpoideae</taxon>
        <taxon>Trichosporeae</taxon>
        <taxon>Loxocarpinae</taxon>
        <taxon>Dorcoceras</taxon>
    </lineage>
</organism>
<dbReference type="InterPro" id="IPR031052">
    <property type="entry name" value="FHY3/FAR1"/>
</dbReference>
<name>A0A2Z6ZRF7_9LAMI</name>
<keyword evidence="1" id="KW-0479">Metal-binding</keyword>
<comment type="function">
    <text evidence="1">Putative transcription activator involved in regulating light control of development.</text>
</comment>
<dbReference type="PANTHER" id="PTHR31669:SF302">
    <property type="entry name" value="PROTEIN FAR1-RELATED SEQUENCE"/>
    <property type="match status" value="1"/>
</dbReference>
<dbReference type="GO" id="GO:0005634">
    <property type="term" value="C:nucleus"/>
    <property type="evidence" value="ECO:0007669"/>
    <property type="project" value="UniProtKB-SubCell"/>
</dbReference>
<keyword evidence="3" id="KW-1185">Reference proteome</keyword>
<keyword evidence="1" id="KW-0862">Zinc</keyword>
<proteinExistence type="inferred from homology"/>
<dbReference type="OrthoDB" id="1677172at2759"/>
<dbReference type="PANTHER" id="PTHR31669">
    <property type="entry name" value="PROTEIN FAR1-RELATED SEQUENCE 10-RELATED"/>
    <property type="match status" value="1"/>
</dbReference>
<evidence type="ECO:0000256" key="1">
    <source>
        <dbReference type="RuleBase" id="RU367018"/>
    </source>
</evidence>
<dbReference type="GO" id="GO:0006355">
    <property type="term" value="P:regulation of DNA-templated transcription"/>
    <property type="evidence" value="ECO:0007669"/>
    <property type="project" value="UniProtKB-UniRule"/>
</dbReference>
<dbReference type="AlphaFoldDB" id="A0A2Z6ZRF7"/>
<keyword evidence="1" id="KW-0863">Zinc-finger</keyword>
<sequence length="82" mass="9582">LSLMYDMRQKWVPAYLNHIFCAGMSSSQRAESSHAFYKSYASKKNTLMDFVIRFNGALRHQRHNELVADHVDINEHPKIKSN</sequence>
<dbReference type="Proteomes" id="UP000250235">
    <property type="component" value="Unassembled WGS sequence"/>
</dbReference>
<dbReference type="GO" id="GO:0008270">
    <property type="term" value="F:zinc ion binding"/>
    <property type="evidence" value="ECO:0007669"/>
    <property type="project" value="UniProtKB-UniRule"/>
</dbReference>
<keyword evidence="1" id="KW-0539">Nucleus</keyword>
<accession>A0A2Z6ZRF7</accession>
<protein>
    <recommendedName>
        <fullName evidence="1">Protein FAR1-RELATED SEQUENCE</fullName>
    </recommendedName>
</protein>
<feature type="non-terminal residue" evidence="2">
    <location>
        <position position="1"/>
    </location>
</feature>